<name>A0A5C7A5J2_9GAMM</name>
<dbReference type="PANTHER" id="PTHR30348">
    <property type="entry name" value="UNCHARACTERIZED PROTEIN YECE"/>
    <property type="match status" value="1"/>
</dbReference>
<organism evidence="1 2">
    <name type="scientific">Psychrobacter frigidicola</name>
    <dbReference type="NCBI Taxonomy" id="45611"/>
    <lineage>
        <taxon>Bacteria</taxon>
        <taxon>Pseudomonadati</taxon>
        <taxon>Pseudomonadota</taxon>
        <taxon>Gammaproteobacteria</taxon>
        <taxon>Moraxellales</taxon>
        <taxon>Moraxellaceae</taxon>
        <taxon>Psychrobacter</taxon>
    </lineage>
</organism>
<dbReference type="PANTHER" id="PTHR30348:SF13">
    <property type="entry name" value="UPF0759 PROTEIN YUNF"/>
    <property type="match status" value="1"/>
</dbReference>
<dbReference type="OrthoDB" id="9780310at2"/>
<dbReference type="SUPFAM" id="SSF117396">
    <property type="entry name" value="TM1631-like"/>
    <property type="match status" value="1"/>
</dbReference>
<proteinExistence type="predicted"/>
<dbReference type="Gene3D" id="3.20.20.410">
    <property type="entry name" value="Protein of unknown function UPF0759"/>
    <property type="match status" value="1"/>
</dbReference>
<evidence type="ECO:0000313" key="1">
    <source>
        <dbReference type="EMBL" id="TXD96059.1"/>
    </source>
</evidence>
<evidence type="ECO:0000313" key="2">
    <source>
        <dbReference type="Proteomes" id="UP000321903"/>
    </source>
</evidence>
<sequence>MTQAQTQTNTPRIYLGTGGYSDTDLLGTLYPTGTKKTDFLREYAKQYGAVEINSTFYAPIGQKAFAGMVNKAYVQAESELQFAVKLHQDFTHARKGSPEHAQSFLTALTPLIEANCLAPLLLQFPHGFDRTRDNRLYLANLVSWFKDYPLTVEFRHASWHNSQVVDSFREQGLIWCSVDYPKVSGLPPSRLIFTQRTGYLRMHGNNLNWWDAMSAADRHDYRYSEAEMQSWAQAIANQRQHFDRLYIFFQNTVNAHAYYNIAMLREALGQFGFEVL</sequence>
<dbReference type="EMBL" id="VORZ01000005">
    <property type="protein sequence ID" value="TXD96059.1"/>
    <property type="molecule type" value="Genomic_DNA"/>
</dbReference>
<dbReference type="Pfam" id="PF01904">
    <property type="entry name" value="DUF72"/>
    <property type="match status" value="1"/>
</dbReference>
<accession>A0A5C7A5J2</accession>
<protein>
    <submittedName>
        <fullName evidence="1">DUF72 domain-containing protein</fullName>
    </submittedName>
</protein>
<gene>
    <name evidence="1" type="ORF">ES754_11855</name>
</gene>
<reference evidence="1 2" key="1">
    <citation type="submission" date="2019-08" db="EMBL/GenBank/DDBJ databases">
        <title>Genome sequence of Psychrobacter frigidicola ACAM304 (type strain).</title>
        <authorList>
            <person name="Bowman J.P."/>
        </authorList>
    </citation>
    <scope>NUCLEOTIDE SEQUENCE [LARGE SCALE GENOMIC DNA]</scope>
    <source>
        <strain evidence="1 2">ACAM 304</strain>
    </source>
</reference>
<dbReference type="InterPro" id="IPR036520">
    <property type="entry name" value="UPF0759_sf"/>
</dbReference>
<dbReference type="AlphaFoldDB" id="A0A5C7A5J2"/>
<comment type="caution">
    <text evidence="1">The sequence shown here is derived from an EMBL/GenBank/DDBJ whole genome shotgun (WGS) entry which is preliminary data.</text>
</comment>
<keyword evidence="2" id="KW-1185">Reference proteome</keyword>
<dbReference type="Proteomes" id="UP000321903">
    <property type="component" value="Unassembled WGS sequence"/>
</dbReference>
<dbReference type="RefSeq" id="WP_147224414.1">
    <property type="nucleotide sequence ID" value="NZ_CAJGYY010000001.1"/>
</dbReference>
<dbReference type="InterPro" id="IPR002763">
    <property type="entry name" value="DUF72"/>
</dbReference>